<dbReference type="EnsemblMetazoa" id="GBRI018949-RA">
    <property type="protein sequence ID" value="GBRI018949-PA"/>
    <property type="gene ID" value="GBRI018949"/>
</dbReference>
<dbReference type="AlphaFoldDB" id="A0A1A9WGL9"/>
<organism evidence="13 14">
    <name type="scientific">Glossina brevipalpis</name>
    <dbReference type="NCBI Taxonomy" id="37001"/>
    <lineage>
        <taxon>Eukaryota</taxon>
        <taxon>Metazoa</taxon>
        <taxon>Ecdysozoa</taxon>
        <taxon>Arthropoda</taxon>
        <taxon>Hexapoda</taxon>
        <taxon>Insecta</taxon>
        <taxon>Pterygota</taxon>
        <taxon>Neoptera</taxon>
        <taxon>Endopterygota</taxon>
        <taxon>Diptera</taxon>
        <taxon>Brachycera</taxon>
        <taxon>Muscomorpha</taxon>
        <taxon>Hippoboscoidea</taxon>
        <taxon>Glossinidae</taxon>
        <taxon>Glossina</taxon>
    </lineage>
</organism>
<protein>
    <recommendedName>
        <fullName evidence="5">Ribonuclease H</fullName>
        <ecNumber evidence="4">3.1.26.4</ecNumber>
    </recommendedName>
</protein>
<evidence type="ECO:0000256" key="5">
    <source>
        <dbReference type="ARBA" id="ARBA00017721"/>
    </source>
</evidence>
<dbReference type="InterPro" id="IPR009027">
    <property type="entry name" value="Ribosomal_bL9/RNase_H1_N"/>
</dbReference>
<dbReference type="Gene3D" id="3.40.970.10">
    <property type="entry name" value="Ribonuclease H1, N-terminal domain"/>
    <property type="match status" value="1"/>
</dbReference>
<dbReference type="FunFam" id="3.30.420.10:FF:000097">
    <property type="entry name" value="Ribonuclease H1"/>
    <property type="match status" value="1"/>
</dbReference>
<evidence type="ECO:0000256" key="11">
    <source>
        <dbReference type="SAM" id="MobiDB-lite"/>
    </source>
</evidence>
<dbReference type="GO" id="GO:0004523">
    <property type="term" value="F:RNA-DNA hybrid ribonuclease activity"/>
    <property type="evidence" value="ECO:0007669"/>
    <property type="project" value="UniProtKB-EC"/>
</dbReference>
<feature type="region of interest" description="Disordered" evidence="11">
    <location>
        <begin position="130"/>
        <end position="215"/>
    </location>
</feature>
<dbReference type="InterPro" id="IPR012337">
    <property type="entry name" value="RNaseH-like_sf"/>
</dbReference>
<dbReference type="Gene3D" id="3.30.420.10">
    <property type="entry name" value="Ribonuclease H-like superfamily/Ribonuclease H"/>
    <property type="match status" value="1"/>
</dbReference>
<reference evidence="14" key="1">
    <citation type="submission" date="2014-03" db="EMBL/GenBank/DDBJ databases">
        <authorList>
            <person name="Aksoy S."/>
            <person name="Warren W."/>
            <person name="Wilson R.K."/>
        </authorList>
    </citation>
    <scope>NUCLEOTIDE SEQUENCE [LARGE SCALE GENOMIC DNA]</scope>
    <source>
        <strain evidence="14">IAEA</strain>
    </source>
</reference>
<dbReference type="SUPFAM" id="SSF55658">
    <property type="entry name" value="L9 N-domain-like"/>
    <property type="match status" value="1"/>
</dbReference>
<comment type="similarity">
    <text evidence="3">Belongs to the RNase H family.</text>
</comment>
<dbReference type="EC" id="3.1.26.4" evidence="4"/>
<reference evidence="13" key="2">
    <citation type="submission" date="2020-05" db="UniProtKB">
        <authorList>
            <consortium name="EnsemblMetazoa"/>
        </authorList>
    </citation>
    <scope>IDENTIFICATION</scope>
    <source>
        <strain evidence="13">IAEA</strain>
    </source>
</reference>
<keyword evidence="9" id="KW-0378">Hydrolase</keyword>
<dbReference type="InterPro" id="IPR037056">
    <property type="entry name" value="RNase_H1_N_sf"/>
</dbReference>
<dbReference type="FunFam" id="3.40.970.10:FF:000002">
    <property type="entry name" value="Ribonuclease H"/>
    <property type="match status" value="1"/>
</dbReference>
<sequence>MLFQKTVLHNVQITRIMSFYAVACGRAVGIYKSWKECEEQVKGFKGAKYKKFPTRAAAEKFIVGDKPTGKTVCDCQKSSRIYLEDVTTLPTNGGKEFWPSDHEIKNEEVDLTDNYLLYALAEVEGIPKPRSELKQEIDDVPKPRNELNQETDGVPKPRSELKQEIDVVPKPRSELQQEIDGVPNSRSELEQEIDSVPNTRSELQQEIDGVPKPRSGVKRKKHFFFRPAKNPKLDPIGTKRIGCYDFQINEDGYILVYTDGSCFNNGGENACAGYGVYFGDDHPLNAAEPVTGRVTNNVGEIQAAIYAVRTAKSLGIDKLCISTDSQFLINAVVHWIKGWKTKNWRLHNGDRVKNEVDFKVLDNLLEDKTIDVNWNHVKAHRGIKGNEMADKLAKTGAEIYKRTFLGEK</sequence>
<keyword evidence="7" id="KW-0479">Metal-binding</keyword>
<dbReference type="PANTHER" id="PTHR10642:SF31">
    <property type="entry name" value="RIBONUCLEASE H1"/>
    <property type="match status" value="1"/>
</dbReference>
<evidence type="ECO:0000256" key="9">
    <source>
        <dbReference type="ARBA" id="ARBA00022801"/>
    </source>
</evidence>
<evidence type="ECO:0000256" key="1">
    <source>
        <dbReference type="ARBA" id="ARBA00001946"/>
    </source>
</evidence>
<dbReference type="PANTHER" id="PTHR10642">
    <property type="entry name" value="RIBONUCLEASE H1"/>
    <property type="match status" value="1"/>
</dbReference>
<feature type="domain" description="RNase H type-1" evidence="12">
    <location>
        <begin position="250"/>
        <end position="398"/>
    </location>
</feature>
<dbReference type="GO" id="GO:0046872">
    <property type="term" value="F:metal ion binding"/>
    <property type="evidence" value="ECO:0007669"/>
    <property type="project" value="UniProtKB-KW"/>
</dbReference>
<dbReference type="SUPFAM" id="SSF53098">
    <property type="entry name" value="Ribonuclease H-like"/>
    <property type="match status" value="1"/>
</dbReference>
<dbReference type="InterPro" id="IPR036397">
    <property type="entry name" value="RNaseH_sf"/>
</dbReference>
<keyword evidence="10" id="KW-0460">Magnesium</keyword>
<keyword evidence="14" id="KW-1185">Reference proteome</keyword>
<dbReference type="InterPro" id="IPR050092">
    <property type="entry name" value="RNase_H"/>
</dbReference>
<name>A0A1A9WGL9_9MUSC</name>
<accession>A0A1A9WGL9</accession>
<feature type="compositionally biased region" description="Basic and acidic residues" evidence="11">
    <location>
        <begin position="130"/>
        <end position="175"/>
    </location>
</feature>
<evidence type="ECO:0000259" key="12">
    <source>
        <dbReference type="PROSITE" id="PS50879"/>
    </source>
</evidence>
<dbReference type="InterPro" id="IPR002156">
    <property type="entry name" value="RNaseH_domain"/>
</dbReference>
<dbReference type="CDD" id="cd09280">
    <property type="entry name" value="RNase_HI_eukaryote_like"/>
    <property type="match status" value="1"/>
</dbReference>
<evidence type="ECO:0000256" key="3">
    <source>
        <dbReference type="ARBA" id="ARBA00005300"/>
    </source>
</evidence>
<dbReference type="Pfam" id="PF00075">
    <property type="entry name" value="RNase_H"/>
    <property type="match status" value="1"/>
</dbReference>
<evidence type="ECO:0000256" key="10">
    <source>
        <dbReference type="ARBA" id="ARBA00022842"/>
    </source>
</evidence>
<dbReference type="Pfam" id="PF01693">
    <property type="entry name" value="Cauli_VI"/>
    <property type="match status" value="1"/>
</dbReference>
<proteinExistence type="inferred from homology"/>
<dbReference type="Proteomes" id="UP000091820">
    <property type="component" value="Unassembled WGS sequence"/>
</dbReference>
<comment type="cofactor">
    <cofactor evidence="1">
        <name>Mg(2+)</name>
        <dbReference type="ChEBI" id="CHEBI:18420"/>
    </cofactor>
</comment>
<keyword evidence="8" id="KW-0255">Endonuclease</keyword>
<evidence type="ECO:0000256" key="2">
    <source>
        <dbReference type="ARBA" id="ARBA00004065"/>
    </source>
</evidence>
<dbReference type="VEuPathDB" id="VectorBase:GBRI018949"/>
<evidence type="ECO:0000256" key="6">
    <source>
        <dbReference type="ARBA" id="ARBA00022722"/>
    </source>
</evidence>
<evidence type="ECO:0000256" key="4">
    <source>
        <dbReference type="ARBA" id="ARBA00012180"/>
    </source>
</evidence>
<dbReference type="STRING" id="37001.A0A1A9WGL9"/>
<evidence type="ECO:0000313" key="14">
    <source>
        <dbReference type="Proteomes" id="UP000091820"/>
    </source>
</evidence>
<evidence type="ECO:0000256" key="7">
    <source>
        <dbReference type="ARBA" id="ARBA00022723"/>
    </source>
</evidence>
<dbReference type="PROSITE" id="PS50879">
    <property type="entry name" value="RNASE_H_1"/>
    <property type="match status" value="1"/>
</dbReference>
<evidence type="ECO:0000256" key="8">
    <source>
        <dbReference type="ARBA" id="ARBA00022759"/>
    </source>
</evidence>
<dbReference type="GO" id="GO:0003676">
    <property type="term" value="F:nucleic acid binding"/>
    <property type="evidence" value="ECO:0007669"/>
    <property type="project" value="InterPro"/>
</dbReference>
<comment type="function">
    <text evidence="2">Endonuclease that specifically degrades the RNA of RNA-DNA hybrids.</text>
</comment>
<evidence type="ECO:0000313" key="13">
    <source>
        <dbReference type="EnsemblMetazoa" id="GBRI018949-PA"/>
    </source>
</evidence>
<dbReference type="InterPro" id="IPR011320">
    <property type="entry name" value="RNase_H1_N"/>
</dbReference>
<dbReference type="GO" id="GO:0043137">
    <property type="term" value="P:DNA replication, removal of RNA primer"/>
    <property type="evidence" value="ECO:0007669"/>
    <property type="project" value="TreeGrafter"/>
</dbReference>
<keyword evidence="6" id="KW-0540">Nuclease</keyword>